<dbReference type="Proteomes" id="UP000706333">
    <property type="component" value="Unassembled WGS sequence"/>
</dbReference>
<dbReference type="PROSITE" id="PS51733">
    <property type="entry name" value="BPL_LPL_CATALYTIC"/>
    <property type="match status" value="1"/>
</dbReference>
<proteinExistence type="predicted"/>
<dbReference type="PANTHER" id="PTHR12835">
    <property type="entry name" value="BIOTIN PROTEIN LIGASE"/>
    <property type="match status" value="1"/>
</dbReference>
<dbReference type="GO" id="GO:0005737">
    <property type="term" value="C:cytoplasm"/>
    <property type="evidence" value="ECO:0007669"/>
    <property type="project" value="TreeGrafter"/>
</dbReference>
<reference evidence="6" key="1">
    <citation type="submission" date="2017-05" db="EMBL/GenBank/DDBJ databases">
        <authorList>
            <person name="Imhoff J.F."/>
            <person name="Rahn T."/>
            <person name="Kuenzel S."/>
            <person name="Neulinger S.C."/>
        </authorList>
    </citation>
    <scope>NUCLEOTIDE SEQUENCE</scope>
    <source>
        <strain evidence="6">LMG 28126</strain>
    </source>
</reference>
<keyword evidence="7" id="KW-1185">Reference proteome</keyword>
<sequence>MAEAAARAPARPTWILALRQTAGRGRRGRVWVDPGGNFAATLALPLRAPAPQAALYSFVAALALHDALSGLVAPDRLALKWPNDVLLDDGKLSGILLESMGQGAAVTRLAIGIGVNLAAAPPPEPEAVPPVSLLGATGHTVMAEAFLDRLAPAFAARQAQFQAAGFGPIRAEWLARAARLGQRVTARTTRETLSGVFETLDPGGALVLATAQGRRLVPAGEVFF</sequence>
<dbReference type="Gene3D" id="3.30.930.10">
    <property type="entry name" value="Bira Bifunctional Protein, Domain 2"/>
    <property type="match status" value="1"/>
</dbReference>
<gene>
    <name evidence="6" type="ORF">CCR87_15765</name>
</gene>
<dbReference type="Pfam" id="PF02237">
    <property type="entry name" value="BPL_C"/>
    <property type="match status" value="1"/>
</dbReference>
<reference evidence="6" key="2">
    <citation type="journal article" date="2020" name="Microorganisms">
        <title>Osmotic Adaptation and Compatible Solute Biosynthesis of Phototrophic Bacteria as Revealed from Genome Analyses.</title>
        <authorList>
            <person name="Imhoff J.F."/>
            <person name="Rahn T."/>
            <person name="Kunzel S."/>
            <person name="Keller A."/>
            <person name="Neulinger S.C."/>
        </authorList>
    </citation>
    <scope>NUCLEOTIDE SEQUENCE</scope>
    <source>
        <strain evidence="6">LMG 28126</strain>
    </source>
</reference>
<evidence type="ECO:0000313" key="6">
    <source>
        <dbReference type="EMBL" id="MBK5928772.1"/>
    </source>
</evidence>
<accession>A0A934WKA0</accession>
<dbReference type="InterPro" id="IPR045864">
    <property type="entry name" value="aa-tRNA-synth_II/BPL/LPL"/>
</dbReference>
<dbReference type="CDD" id="cd16442">
    <property type="entry name" value="BPL"/>
    <property type="match status" value="1"/>
</dbReference>
<dbReference type="InterPro" id="IPR003142">
    <property type="entry name" value="BPL_C"/>
</dbReference>
<dbReference type="InterPro" id="IPR004408">
    <property type="entry name" value="Biotin_CoA_COase_ligase"/>
</dbReference>
<dbReference type="EMBL" id="NHSD01000324">
    <property type="protein sequence ID" value="MBK5928772.1"/>
    <property type="molecule type" value="Genomic_DNA"/>
</dbReference>
<dbReference type="Gene3D" id="2.30.30.100">
    <property type="match status" value="1"/>
</dbReference>
<organism evidence="6 7">
    <name type="scientific">Rhodobaculum claviforme</name>
    <dbReference type="NCBI Taxonomy" id="1549854"/>
    <lineage>
        <taxon>Bacteria</taxon>
        <taxon>Pseudomonadati</taxon>
        <taxon>Pseudomonadota</taxon>
        <taxon>Alphaproteobacteria</taxon>
        <taxon>Rhodobacterales</taxon>
        <taxon>Paracoccaceae</taxon>
        <taxon>Rhodobaculum</taxon>
    </lineage>
</organism>
<dbReference type="Pfam" id="PF03099">
    <property type="entry name" value="BPL_LplA_LipB"/>
    <property type="match status" value="1"/>
</dbReference>
<dbReference type="SUPFAM" id="SSF55681">
    <property type="entry name" value="Class II aaRS and biotin synthetases"/>
    <property type="match status" value="1"/>
</dbReference>
<protein>
    <recommendedName>
        <fullName evidence="3">biotin--[biotin carboxyl-carrier protein] ligase</fullName>
        <ecNumber evidence="3">6.3.4.15</ecNumber>
    </recommendedName>
</protein>
<dbReference type="NCBIfam" id="TIGR00121">
    <property type="entry name" value="birA_ligase"/>
    <property type="match status" value="1"/>
</dbReference>
<dbReference type="InterPro" id="IPR004143">
    <property type="entry name" value="BPL_LPL_catalytic"/>
</dbReference>
<keyword evidence="2" id="KW-0092">Biotin</keyword>
<comment type="catalytic activity">
    <reaction evidence="4">
        <text>biotin + L-lysyl-[protein] + ATP = N(6)-biotinyl-L-lysyl-[protein] + AMP + diphosphate + H(+)</text>
        <dbReference type="Rhea" id="RHEA:11756"/>
        <dbReference type="Rhea" id="RHEA-COMP:9752"/>
        <dbReference type="Rhea" id="RHEA-COMP:10505"/>
        <dbReference type="ChEBI" id="CHEBI:15378"/>
        <dbReference type="ChEBI" id="CHEBI:29969"/>
        <dbReference type="ChEBI" id="CHEBI:30616"/>
        <dbReference type="ChEBI" id="CHEBI:33019"/>
        <dbReference type="ChEBI" id="CHEBI:57586"/>
        <dbReference type="ChEBI" id="CHEBI:83144"/>
        <dbReference type="ChEBI" id="CHEBI:456215"/>
        <dbReference type="EC" id="6.3.4.15"/>
    </reaction>
</comment>
<evidence type="ECO:0000256" key="2">
    <source>
        <dbReference type="ARBA" id="ARBA00023267"/>
    </source>
</evidence>
<dbReference type="AlphaFoldDB" id="A0A934WKA0"/>
<evidence type="ECO:0000313" key="7">
    <source>
        <dbReference type="Proteomes" id="UP000706333"/>
    </source>
</evidence>
<dbReference type="PANTHER" id="PTHR12835:SF5">
    <property type="entry name" value="BIOTIN--PROTEIN LIGASE"/>
    <property type="match status" value="1"/>
</dbReference>
<feature type="domain" description="BPL/LPL catalytic" evidence="5">
    <location>
        <begin position="1"/>
        <end position="162"/>
    </location>
</feature>
<evidence type="ECO:0000256" key="4">
    <source>
        <dbReference type="ARBA" id="ARBA00047846"/>
    </source>
</evidence>
<dbReference type="GO" id="GO:0004077">
    <property type="term" value="F:biotin--[biotin carboxyl-carrier protein] ligase activity"/>
    <property type="evidence" value="ECO:0007669"/>
    <property type="project" value="UniProtKB-EC"/>
</dbReference>
<evidence type="ECO:0000259" key="5">
    <source>
        <dbReference type="PROSITE" id="PS51733"/>
    </source>
</evidence>
<keyword evidence="1 6" id="KW-0436">Ligase</keyword>
<evidence type="ECO:0000256" key="3">
    <source>
        <dbReference type="ARBA" id="ARBA00024227"/>
    </source>
</evidence>
<dbReference type="RefSeq" id="WP_201158553.1">
    <property type="nucleotide sequence ID" value="NZ_NHSD01000324.1"/>
</dbReference>
<evidence type="ECO:0000256" key="1">
    <source>
        <dbReference type="ARBA" id="ARBA00022598"/>
    </source>
</evidence>
<dbReference type="EC" id="6.3.4.15" evidence="3"/>
<name>A0A934WKA0_9RHOB</name>
<comment type="caution">
    <text evidence="6">The sequence shown here is derived from an EMBL/GenBank/DDBJ whole genome shotgun (WGS) entry which is preliminary data.</text>
</comment>